<organism evidence="1 2">
    <name type="scientific">Candidatus Schekmanbacteria bacterium RBG_16_38_10</name>
    <dbReference type="NCBI Taxonomy" id="1817879"/>
    <lineage>
        <taxon>Bacteria</taxon>
        <taxon>Candidatus Schekmaniibacteriota</taxon>
    </lineage>
</organism>
<accession>A0A1F7S0Q1</accession>
<gene>
    <name evidence="1" type="ORF">A2W05_07340</name>
</gene>
<dbReference type="Proteomes" id="UP000178797">
    <property type="component" value="Unassembled WGS sequence"/>
</dbReference>
<comment type="caution">
    <text evidence="1">The sequence shown here is derived from an EMBL/GenBank/DDBJ whole genome shotgun (WGS) entry which is preliminary data.</text>
</comment>
<evidence type="ECO:0000313" key="2">
    <source>
        <dbReference type="Proteomes" id="UP000178797"/>
    </source>
</evidence>
<protein>
    <submittedName>
        <fullName evidence="1">Uncharacterized protein</fullName>
    </submittedName>
</protein>
<evidence type="ECO:0000313" key="1">
    <source>
        <dbReference type="EMBL" id="OGL47291.1"/>
    </source>
</evidence>
<name>A0A1F7S0Q1_9BACT</name>
<dbReference type="AlphaFoldDB" id="A0A1F7S0Q1"/>
<sequence>MKKEKKNKDFKFNHADYDYLDKASLEDYISEFLWRNDEFIKFCIKLYHYQKNDKEYRLNIYNVRAELFNKFKIYPYAVPLLNKDKMAEFNNAKRPKVGLPPPVTAYRIFSGENDENKIKSKKLSEKIKKYLEQDDWISALWCNHHLGKIHADDDVEGILEALFGNTGNDRYYAIGDTLLLAIHLDSTKEEIEKDIQKILSIHKQRRKGSQRPDKWKYYLIVYDLRKQDMSYETIEEILSNAYEEKEDVFDIENLKNYYKNALELINGGYKRYI</sequence>
<proteinExistence type="predicted"/>
<reference evidence="1 2" key="1">
    <citation type="journal article" date="2016" name="Nat. Commun.">
        <title>Thousands of microbial genomes shed light on interconnected biogeochemical processes in an aquifer system.</title>
        <authorList>
            <person name="Anantharaman K."/>
            <person name="Brown C.T."/>
            <person name="Hug L.A."/>
            <person name="Sharon I."/>
            <person name="Castelle C.J."/>
            <person name="Probst A.J."/>
            <person name="Thomas B.C."/>
            <person name="Singh A."/>
            <person name="Wilkins M.J."/>
            <person name="Karaoz U."/>
            <person name="Brodie E.L."/>
            <person name="Williams K.H."/>
            <person name="Hubbard S.S."/>
            <person name="Banfield J.F."/>
        </authorList>
    </citation>
    <scope>NUCLEOTIDE SEQUENCE [LARGE SCALE GENOMIC DNA]</scope>
</reference>
<dbReference type="EMBL" id="MGDE01000047">
    <property type="protein sequence ID" value="OGL47291.1"/>
    <property type="molecule type" value="Genomic_DNA"/>
</dbReference>